<dbReference type="GO" id="GO:0004049">
    <property type="term" value="F:anthranilate synthase activity"/>
    <property type="evidence" value="ECO:0007669"/>
    <property type="project" value="UniProtKB-EC"/>
</dbReference>
<dbReference type="PROSITE" id="PS51273">
    <property type="entry name" value="GATASE_TYPE_1"/>
    <property type="match status" value="1"/>
</dbReference>
<evidence type="ECO:0000256" key="2">
    <source>
        <dbReference type="ARBA" id="ARBA00022962"/>
    </source>
</evidence>
<evidence type="ECO:0000313" key="6">
    <source>
        <dbReference type="EMBL" id="NDW20956.1"/>
    </source>
</evidence>
<dbReference type="InterPro" id="IPR006221">
    <property type="entry name" value="TrpG/PapA_dom"/>
</dbReference>
<dbReference type="GO" id="GO:0004048">
    <property type="term" value="F:anthranilate phosphoribosyltransferase activity"/>
    <property type="evidence" value="ECO:0007669"/>
    <property type="project" value="TreeGrafter"/>
</dbReference>
<gene>
    <name evidence="6" type="ORF">GTW09_05455</name>
</gene>
<sequence>MKTPTDTPVNSQNTTTQTTLFLLDNVDSFTYNLVDELRTLNLDIKVYRNTVSADLLFERMQEQATKGPVLLMLSPGPGAPSDAGCMPALLEKVAGQFPVIGICLGHQAIVEHYGGVVGRAAQVMHGKSSAISHSAKDMFQGLPQPLHVARYHSLVAHSLPESLTACASCLNEDGSEAIMAVYNESDHMLGFQFHPESILTAQGSLLLKQSIDYLTSQGIAHA</sequence>
<dbReference type="FunFam" id="3.40.50.880:FF:000003">
    <property type="entry name" value="Anthranilate synthase component II"/>
    <property type="match status" value="1"/>
</dbReference>
<dbReference type="PANTHER" id="PTHR43418">
    <property type="entry name" value="MULTIFUNCTIONAL TRYPTOPHAN BIOSYNTHESIS PROTEIN-RELATED"/>
    <property type="match status" value="1"/>
</dbReference>
<reference evidence="6 7" key="1">
    <citation type="submission" date="2020-01" db="EMBL/GenBank/DDBJ databases">
        <title>Genomes of bacteria type strains.</title>
        <authorList>
            <person name="Chen J."/>
            <person name="Zhu S."/>
            <person name="Yang J."/>
        </authorList>
    </citation>
    <scope>NUCLEOTIDE SEQUENCE [LARGE SCALE GENOMIC DNA]</scope>
    <source>
        <strain evidence="6 7">LMG 22958</strain>
    </source>
</reference>
<keyword evidence="2" id="KW-0315">Glutamine amidotransferase</keyword>
<dbReference type="PANTHER" id="PTHR43418:SF2">
    <property type="entry name" value="BIFUNCTIONAL PROTEIN TRPGD"/>
    <property type="match status" value="1"/>
</dbReference>
<dbReference type="InterPro" id="IPR017926">
    <property type="entry name" value="GATASE"/>
</dbReference>
<comment type="catalytic activity">
    <reaction evidence="4">
        <text>chorismate + L-glutamine = anthranilate + pyruvate + L-glutamate + H(+)</text>
        <dbReference type="Rhea" id="RHEA:21732"/>
        <dbReference type="ChEBI" id="CHEBI:15361"/>
        <dbReference type="ChEBI" id="CHEBI:15378"/>
        <dbReference type="ChEBI" id="CHEBI:16567"/>
        <dbReference type="ChEBI" id="CHEBI:29748"/>
        <dbReference type="ChEBI" id="CHEBI:29985"/>
        <dbReference type="ChEBI" id="CHEBI:58359"/>
        <dbReference type="EC" id="4.1.3.27"/>
    </reaction>
</comment>
<dbReference type="Pfam" id="PF00117">
    <property type="entry name" value="GATase"/>
    <property type="match status" value="1"/>
</dbReference>
<accession>A0A6L9MS52</accession>
<comment type="caution">
    <text evidence="6">The sequence shown here is derived from an EMBL/GenBank/DDBJ whole genome shotgun (WGS) entry which is preliminary data.</text>
</comment>
<dbReference type="CDD" id="cd01743">
    <property type="entry name" value="GATase1_Anthranilate_Synthase"/>
    <property type="match status" value="1"/>
</dbReference>
<dbReference type="InterPro" id="IPR029062">
    <property type="entry name" value="Class_I_gatase-like"/>
</dbReference>
<dbReference type="AlphaFoldDB" id="A0A6L9MS52"/>
<keyword evidence="7" id="KW-1185">Reference proteome</keyword>
<evidence type="ECO:0000256" key="1">
    <source>
        <dbReference type="ARBA" id="ARBA00012266"/>
    </source>
</evidence>
<dbReference type="NCBIfam" id="TIGR00566">
    <property type="entry name" value="trpG_papA"/>
    <property type="match status" value="1"/>
</dbReference>
<evidence type="ECO:0000259" key="5">
    <source>
        <dbReference type="Pfam" id="PF00117"/>
    </source>
</evidence>
<dbReference type="GO" id="GO:0002047">
    <property type="term" value="P:phenazine biosynthetic process"/>
    <property type="evidence" value="ECO:0007669"/>
    <property type="project" value="TreeGrafter"/>
</dbReference>
<dbReference type="EMBL" id="JAAAWP010000002">
    <property type="protein sequence ID" value="NDW20956.1"/>
    <property type="molecule type" value="Genomic_DNA"/>
</dbReference>
<dbReference type="SUPFAM" id="SSF52317">
    <property type="entry name" value="Class I glutamine amidotransferase-like"/>
    <property type="match status" value="1"/>
</dbReference>
<organism evidence="6 7">
    <name type="scientific">Alteromonas hispanica</name>
    <dbReference type="NCBI Taxonomy" id="315421"/>
    <lineage>
        <taxon>Bacteria</taxon>
        <taxon>Pseudomonadati</taxon>
        <taxon>Pseudomonadota</taxon>
        <taxon>Gammaproteobacteria</taxon>
        <taxon>Alteromonadales</taxon>
        <taxon>Alteromonadaceae</taxon>
        <taxon>Alteromonas/Salinimonas group</taxon>
        <taxon>Alteromonas</taxon>
    </lineage>
</organism>
<keyword evidence="3" id="KW-0456">Lyase</keyword>
<evidence type="ECO:0000313" key="7">
    <source>
        <dbReference type="Proteomes" id="UP000478837"/>
    </source>
</evidence>
<dbReference type="RefSeq" id="WP_163110648.1">
    <property type="nucleotide sequence ID" value="NZ_JAAAWP010000002.1"/>
</dbReference>
<dbReference type="PRINTS" id="PR00096">
    <property type="entry name" value="GATASE"/>
</dbReference>
<feature type="domain" description="Glutamine amidotransferase" evidence="5">
    <location>
        <begin position="22"/>
        <end position="210"/>
    </location>
</feature>
<dbReference type="InterPro" id="IPR050472">
    <property type="entry name" value="Anth_synth/Amidotransfase"/>
</dbReference>
<dbReference type="EC" id="4.1.3.27" evidence="1"/>
<proteinExistence type="predicted"/>
<dbReference type="GO" id="GO:0000162">
    <property type="term" value="P:L-tryptophan biosynthetic process"/>
    <property type="evidence" value="ECO:0007669"/>
    <property type="project" value="TreeGrafter"/>
</dbReference>
<dbReference type="PRINTS" id="PR00097">
    <property type="entry name" value="ANTSNTHASEII"/>
</dbReference>
<dbReference type="Proteomes" id="UP000478837">
    <property type="component" value="Unassembled WGS sequence"/>
</dbReference>
<dbReference type="PRINTS" id="PR00099">
    <property type="entry name" value="CPSGATASE"/>
</dbReference>
<protein>
    <recommendedName>
        <fullName evidence="1">anthranilate synthase</fullName>
        <ecNumber evidence="1">4.1.3.27</ecNumber>
    </recommendedName>
</protein>
<evidence type="ECO:0000256" key="3">
    <source>
        <dbReference type="ARBA" id="ARBA00023239"/>
    </source>
</evidence>
<dbReference type="GO" id="GO:0005829">
    <property type="term" value="C:cytosol"/>
    <property type="evidence" value="ECO:0007669"/>
    <property type="project" value="TreeGrafter"/>
</dbReference>
<evidence type="ECO:0000256" key="4">
    <source>
        <dbReference type="ARBA" id="ARBA00047683"/>
    </source>
</evidence>
<name>A0A6L9MS52_9ALTE</name>
<dbReference type="Gene3D" id="3.40.50.880">
    <property type="match status" value="1"/>
</dbReference>